<feature type="non-terminal residue" evidence="3">
    <location>
        <position position="1"/>
    </location>
</feature>
<evidence type="ECO:0000256" key="2">
    <source>
        <dbReference type="SAM" id="SignalP"/>
    </source>
</evidence>
<dbReference type="EMBL" id="JAJJHW010001127">
    <property type="protein sequence ID" value="KAH8377730.1"/>
    <property type="molecule type" value="Genomic_DNA"/>
</dbReference>
<sequence>MKLLLGIVWLGCILYVSAGDSKVHRIEDLLSENTKQLADTKILMGHIDATNKRIKEGVEEQQVWVAAIKNVDVLLVKLNQFLDAQSVVVLEALRNITHKSGQYTERLSKDLLGLAQLQLSTKQQILSLEQKMEAYQKHVLRNARSIDNNILELTKLITRAVLPQLNGLQCSFDSLETSQINVEVELKGLERIKDITDDSNSKLNTLGEQLNSLNRTQQASLSVLSSAVKQLKPLSSWHIESALRELIISQKRIELDLEACQKHSPPPYSIPESPASYAQSYDPQPTKVHARTQAGKQVDLVQAWSIKEPSQQSKFQFLATAYNYGSSPAKPNPGYSNYGSSPAKPNPGHSVSWQQPLPWESYGSVALPAPAPKPKQSRSGRKRPATVPQPCSQEQYQEQPLNPSHYAPAVSYGPAPSSQESYAHQYQQKGSKPGQ</sequence>
<dbReference type="Proteomes" id="UP001200034">
    <property type="component" value="Unassembled WGS sequence"/>
</dbReference>
<keyword evidence="2" id="KW-0732">Signal</keyword>
<name>A0AAD4PMJ2_9MUSC</name>
<feature type="compositionally biased region" description="Polar residues" evidence="1">
    <location>
        <begin position="389"/>
        <end position="402"/>
    </location>
</feature>
<keyword evidence="4" id="KW-1185">Reference proteome</keyword>
<feature type="chain" id="PRO_5042297534" evidence="2">
    <location>
        <begin position="19"/>
        <end position="435"/>
    </location>
</feature>
<comment type="caution">
    <text evidence="3">The sequence shown here is derived from an EMBL/GenBank/DDBJ whole genome shotgun (WGS) entry which is preliminary data.</text>
</comment>
<feature type="compositionally biased region" description="Polar residues" evidence="1">
    <location>
        <begin position="416"/>
        <end position="435"/>
    </location>
</feature>
<reference evidence="3" key="1">
    <citation type="journal article" date="2021" name="Mol. Ecol. Resour.">
        <title>Phylogenomic analyses of the genus Drosophila reveals genomic signals of climate adaptation.</title>
        <authorList>
            <person name="Li F."/>
            <person name="Rane R.V."/>
            <person name="Luria V."/>
            <person name="Xiong Z."/>
            <person name="Chen J."/>
            <person name="Li Z."/>
            <person name="Catullo R.A."/>
            <person name="Griffin P.C."/>
            <person name="Schiffer M."/>
            <person name="Pearce S."/>
            <person name="Lee S.F."/>
            <person name="McElroy K."/>
            <person name="Stocker A."/>
            <person name="Shirriffs J."/>
            <person name="Cockerell F."/>
            <person name="Coppin C."/>
            <person name="Sgro C.M."/>
            <person name="Karger A."/>
            <person name="Cain J.W."/>
            <person name="Weber J.A."/>
            <person name="Santpere G."/>
            <person name="Kirschner M.W."/>
            <person name="Hoffmann A.A."/>
            <person name="Oakeshott J.G."/>
            <person name="Zhang G."/>
        </authorList>
    </citation>
    <scope>NUCLEOTIDE SEQUENCE</scope>
    <source>
        <strain evidence="3">BGI-SZ-2011g</strain>
    </source>
</reference>
<protein>
    <submittedName>
        <fullName evidence="3">Uncharacterized protein</fullName>
    </submittedName>
</protein>
<evidence type="ECO:0000313" key="4">
    <source>
        <dbReference type="Proteomes" id="UP001200034"/>
    </source>
</evidence>
<evidence type="ECO:0000256" key="1">
    <source>
        <dbReference type="SAM" id="MobiDB-lite"/>
    </source>
</evidence>
<proteinExistence type="predicted"/>
<evidence type="ECO:0000313" key="3">
    <source>
        <dbReference type="EMBL" id="KAH8377730.1"/>
    </source>
</evidence>
<organism evidence="3 4">
    <name type="scientific">Drosophila rubida</name>
    <dbReference type="NCBI Taxonomy" id="30044"/>
    <lineage>
        <taxon>Eukaryota</taxon>
        <taxon>Metazoa</taxon>
        <taxon>Ecdysozoa</taxon>
        <taxon>Arthropoda</taxon>
        <taxon>Hexapoda</taxon>
        <taxon>Insecta</taxon>
        <taxon>Pterygota</taxon>
        <taxon>Neoptera</taxon>
        <taxon>Endopterygota</taxon>
        <taxon>Diptera</taxon>
        <taxon>Brachycera</taxon>
        <taxon>Muscomorpha</taxon>
        <taxon>Ephydroidea</taxon>
        <taxon>Drosophilidae</taxon>
        <taxon>Drosophila</taxon>
    </lineage>
</organism>
<feature type="region of interest" description="Disordered" evidence="1">
    <location>
        <begin position="328"/>
        <end position="435"/>
    </location>
</feature>
<accession>A0AAD4PMJ2</accession>
<feature type="compositionally biased region" description="Basic residues" evidence="1">
    <location>
        <begin position="375"/>
        <end position="384"/>
    </location>
</feature>
<gene>
    <name evidence="3" type="ORF">KR093_006840</name>
</gene>
<feature type="signal peptide" evidence="2">
    <location>
        <begin position="1"/>
        <end position="18"/>
    </location>
</feature>
<dbReference type="AlphaFoldDB" id="A0AAD4PMJ2"/>